<dbReference type="SMART" id="SM00028">
    <property type="entry name" value="TPR"/>
    <property type="match status" value="4"/>
</dbReference>
<dbReference type="PROSITE" id="PS00688">
    <property type="entry name" value="SIGMA54_INTERACT_3"/>
    <property type="match status" value="1"/>
</dbReference>
<dbReference type="GO" id="GO:0006355">
    <property type="term" value="P:regulation of DNA-templated transcription"/>
    <property type="evidence" value="ECO:0007669"/>
    <property type="project" value="InterPro"/>
</dbReference>
<dbReference type="GO" id="GO:0005524">
    <property type="term" value="F:ATP binding"/>
    <property type="evidence" value="ECO:0007669"/>
    <property type="project" value="UniProtKB-KW"/>
</dbReference>
<keyword evidence="3" id="KW-0805">Transcription regulation</keyword>
<dbReference type="SUPFAM" id="SSF52540">
    <property type="entry name" value="P-loop containing nucleoside triphosphate hydrolases"/>
    <property type="match status" value="2"/>
</dbReference>
<dbReference type="FunFam" id="3.40.50.300:FF:000006">
    <property type="entry name" value="DNA-binding transcriptional regulator NtrC"/>
    <property type="match status" value="1"/>
</dbReference>
<keyword evidence="2" id="KW-0067">ATP-binding</keyword>
<accession>A0A0K1P910</accession>
<dbReference type="InterPro" id="IPR058031">
    <property type="entry name" value="AAA_lid_NorR"/>
</dbReference>
<sequence>MMDRMEPIFAGGRERELESILQEHDLVRGGARRVVIQGREGIGKSHLLVAVARSLEAKGIPTALAGASRASPSSLGIVRELAGRLLDLGRRTGVDPATLARLEGRLGPVLTTRSLSAAAPFASGEAARMGMVDALAELFLVAGHAGGAILLDELDASDRGSLELLTAVVAALAAPGRSDGPLLIVAWREPPSNRLAEAIERLPGSSLSLGSLDVAGVRSFLDEAKLAERLHERSAGVPARLEALLVPREADLGARRLARLDPDARRCLRAAAVLGHVVPAPLLLEVAGGDIDRKLLERLVDDRFLTMSLVHGAPMYGLAREDDRIRLSSSDDPLELEELHFAAGEALEASGGDAEEIARHFLVGDPAGRGAEWAVRAAAALVNRCAYLGAAELYEAALAAKGEPAPEIHLRLSEILEASGDSIGALRHLGLARRYSDPAQARRIRAEAGRICVRIGKISQAARLCARVAGSESELDPADVAGSVAYAAACEARFLAGDYDEAIVACLRGIARTRELPEIRIGLRNTMGKAHLNLGAYDEATEAFSTNGQEALREGLLREQMRALVNEGVVAHRQGDRRRAFERYREARAVEADPIMDALALGNLGALNHEVGEFERAFEHYRSAIASFVRGRRPKEAAHHSLNLARLMLFLGDLDEALTVTQFARGEAASVGDPYLLAQADLLAGEILVEKDEPFRAEAILHLAWGAFEQVGNLRYQVETGLALFRSDLAKGELADARRRLARTMDLTDGQSDALAVELDLAAAELALASGQSKSAGKELERAKARLLARAEGVGGETDLEAPWKTYALLSRLYEAQGDVRGAEADRLRAVRLLEDLAARIPDGKRERFLAKAERARLFEGLEDRELGPERAGALRKVVDASGSSSIIGSSPVLLRLLRSVGPVGRSLAPVLLRGETGTGKERIADELHRASPRRDKALVKVNCAAMNEELLLSELFGHEKGAFTGAVRERKGRFELADGGTIFLDEVGDLSPRAQVALLRVLQEKEFERVGGTQTRRVDVRVIAATNRNLEELIAVGRFREDLYYRLEGVSLVLPPLRERLEDIPALAAHFLGKVVEERGHGPKRFGPKALELLRGWSWPGNVRELENVVGAVSIFAEGDEVDLEAFAQQGKFLELVRSRPLALAAQERGAAGLLSLVAEDPEADVQTGEIAEAVPLDFYALARSRGLGIRELQDEIELQMISRALQVGRGNISEAARLLQMKRSRLSQIVNAEPRLRALTKAV</sequence>
<dbReference type="PANTHER" id="PTHR32071:SF117">
    <property type="entry name" value="PTS-DEPENDENT DIHYDROXYACETONE KINASE OPERON REGULATORY PROTEIN-RELATED"/>
    <property type="match status" value="1"/>
</dbReference>
<evidence type="ECO:0000256" key="5">
    <source>
        <dbReference type="ARBA" id="ARBA00023163"/>
    </source>
</evidence>
<dbReference type="KEGG" id="vin:AKJ08_0397"/>
<dbReference type="Pfam" id="PF25601">
    <property type="entry name" value="AAA_lid_14"/>
    <property type="match status" value="1"/>
</dbReference>
<evidence type="ECO:0000256" key="1">
    <source>
        <dbReference type="ARBA" id="ARBA00022741"/>
    </source>
</evidence>
<gene>
    <name evidence="7" type="ORF">AKJ08_0397</name>
</gene>
<dbReference type="GO" id="GO:0043565">
    <property type="term" value="F:sequence-specific DNA binding"/>
    <property type="evidence" value="ECO:0007669"/>
    <property type="project" value="InterPro"/>
</dbReference>
<dbReference type="InterPro" id="IPR027417">
    <property type="entry name" value="P-loop_NTPase"/>
</dbReference>
<dbReference type="InterPro" id="IPR025943">
    <property type="entry name" value="Sigma_54_int_dom_ATP-bd_2"/>
</dbReference>
<dbReference type="InterPro" id="IPR009057">
    <property type="entry name" value="Homeodomain-like_sf"/>
</dbReference>
<dbReference type="PATRIC" id="fig|1391653.3.peg.412"/>
<dbReference type="Gene3D" id="1.10.10.60">
    <property type="entry name" value="Homeodomain-like"/>
    <property type="match status" value="1"/>
</dbReference>
<dbReference type="PANTHER" id="PTHR32071">
    <property type="entry name" value="TRANSCRIPTIONAL REGULATORY PROTEIN"/>
    <property type="match status" value="1"/>
</dbReference>
<dbReference type="SMART" id="SM00382">
    <property type="entry name" value="AAA"/>
    <property type="match status" value="2"/>
</dbReference>
<protein>
    <submittedName>
        <fullName evidence="7">Nitrogenase (Molybdenum-iron)-specific transcriptional regulator NifA</fullName>
    </submittedName>
</protein>
<evidence type="ECO:0000256" key="3">
    <source>
        <dbReference type="ARBA" id="ARBA00023015"/>
    </source>
</evidence>
<dbReference type="AlphaFoldDB" id="A0A0K1P910"/>
<organism evidence="7 8">
    <name type="scientific">Vulgatibacter incomptus</name>
    <dbReference type="NCBI Taxonomy" id="1391653"/>
    <lineage>
        <taxon>Bacteria</taxon>
        <taxon>Pseudomonadati</taxon>
        <taxon>Myxococcota</taxon>
        <taxon>Myxococcia</taxon>
        <taxon>Myxococcales</taxon>
        <taxon>Cystobacterineae</taxon>
        <taxon>Vulgatibacteraceae</taxon>
        <taxon>Vulgatibacter</taxon>
    </lineage>
</organism>
<evidence type="ECO:0000313" key="7">
    <source>
        <dbReference type="EMBL" id="AKU90010.1"/>
    </source>
</evidence>
<dbReference type="InterPro" id="IPR041664">
    <property type="entry name" value="AAA_16"/>
</dbReference>
<dbReference type="RefSeq" id="WP_050724517.1">
    <property type="nucleotide sequence ID" value="NZ_CP012332.1"/>
</dbReference>
<feature type="domain" description="Sigma-54 factor interaction" evidence="6">
    <location>
        <begin position="887"/>
        <end position="1116"/>
    </location>
</feature>
<dbReference type="SUPFAM" id="SSF46689">
    <property type="entry name" value="Homeodomain-like"/>
    <property type="match status" value="1"/>
</dbReference>
<dbReference type="PROSITE" id="PS00675">
    <property type="entry name" value="SIGMA54_INTERACT_1"/>
    <property type="match status" value="1"/>
</dbReference>
<dbReference type="SUPFAM" id="SSF48452">
    <property type="entry name" value="TPR-like"/>
    <property type="match status" value="2"/>
</dbReference>
<dbReference type="InterPro" id="IPR019734">
    <property type="entry name" value="TPR_rpt"/>
</dbReference>
<dbReference type="InterPro" id="IPR025662">
    <property type="entry name" value="Sigma_54_int_dom_ATP-bd_1"/>
</dbReference>
<dbReference type="Pfam" id="PF13191">
    <property type="entry name" value="AAA_16"/>
    <property type="match status" value="1"/>
</dbReference>
<dbReference type="InterPro" id="IPR025944">
    <property type="entry name" value="Sigma_54_int_dom_CS"/>
</dbReference>
<dbReference type="Gene3D" id="1.10.8.60">
    <property type="match status" value="1"/>
</dbReference>
<keyword evidence="4" id="KW-0238">DNA-binding</keyword>
<reference evidence="7 8" key="1">
    <citation type="submission" date="2015-08" db="EMBL/GenBank/DDBJ databases">
        <authorList>
            <person name="Babu N.S."/>
            <person name="Beckwith C.J."/>
            <person name="Beseler K.G."/>
            <person name="Brison A."/>
            <person name="Carone J.V."/>
            <person name="Caskin T.P."/>
            <person name="Diamond M."/>
            <person name="Durham M.E."/>
            <person name="Foxe J.M."/>
            <person name="Go M."/>
            <person name="Henderson B.A."/>
            <person name="Jones I.B."/>
            <person name="McGettigan J.A."/>
            <person name="Micheletti S.J."/>
            <person name="Nasrallah M.E."/>
            <person name="Ortiz D."/>
            <person name="Piller C.R."/>
            <person name="Privatt S.R."/>
            <person name="Schneider S.L."/>
            <person name="Sharp S."/>
            <person name="Smith T.C."/>
            <person name="Stanton J.D."/>
            <person name="Ullery H.E."/>
            <person name="Wilson R.J."/>
            <person name="Serrano M.G."/>
            <person name="Buck G."/>
            <person name="Lee V."/>
            <person name="Wang Y."/>
            <person name="Carvalho R."/>
            <person name="Voegtly L."/>
            <person name="Shi R."/>
            <person name="Duckworth R."/>
            <person name="Johnson A."/>
            <person name="Loviza R."/>
            <person name="Walstead R."/>
            <person name="Shah Z."/>
            <person name="Kiflezghi M."/>
            <person name="Wade K."/>
            <person name="Ball S.L."/>
            <person name="Bradley K.W."/>
            <person name="Asai D.J."/>
            <person name="Bowman C.A."/>
            <person name="Russell D.A."/>
            <person name="Pope W.H."/>
            <person name="Jacobs-Sera D."/>
            <person name="Hendrix R.W."/>
            <person name="Hatfull G.F."/>
        </authorList>
    </citation>
    <scope>NUCLEOTIDE SEQUENCE [LARGE SCALE GENOMIC DNA]</scope>
    <source>
        <strain evidence="7 8">DSM 27710</strain>
    </source>
</reference>
<dbReference type="OrthoDB" id="5477469at2"/>
<dbReference type="Gene3D" id="3.40.50.300">
    <property type="entry name" value="P-loop containing nucleotide triphosphate hydrolases"/>
    <property type="match status" value="1"/>
</dbReference>
<keyword evidence="8" id="KW-1185">Reference proteome</keyword>
<dbReference type="InterPro" id="IPR011990">
    <property type="entry name" value="TPR-like_helical_dom_sf"/>
</dbReference>
<name>A0A0K1P910_9BACT</name>
<dbReference type="PROSITE" id="PS00676">
    <property type="entry name" value="SIGMA54_INTERACT_2"/>
    <property type="match status" value="1"/>
</dbReference>
<keyword evidence="1" id="KW-0547">Nucleotide-binding</keyword>
<keyword evidence="5" id="KW-0804">Transcription</keyword>
<dbReference type="STRING" id="1391653.AKJ08_0397"/>
<dbReference type="PROSITE" id="PS50045">
    <property type="entry name" value="SIGMA54_INTERACT_4"/>
    <property type="match status" value="1"/>
</dbReference>
<dbReference type="InterPro" id="IPR002078">
    <property type="entry name" value="Sigma_54_int"/>
</dbReference>
<proteinExistence type="predicted"/>
<dbReference type="EMBL" id="CP012332">
    <property type="protein sequence ID" value="AKU90010.1"/>
    <property type="molecule type" value="Genomic_DNA"/>
</dbReference>
<evidence type="ECO:0000313" key="8">
    <source>
        <dbReference type="Proteomes" id="UP000055590"/>
    </source>
</evidence>
<evidence type="ECO:0000256" key="2">
    <source>
        <dbReference type="ARBA" id="ARBA00022840"/>
    </source>
</evidence>
<dbReference type="Pfam" id="PF00158">
    <property type="entry name" value="Sigma54_activat"/>
    <property type="match status" value="1"/>
</dbReference>
<evidence type="ECO:0000259" key="6">
    <source>
        <dbReference type="PROSITE" id="PS50045"/>
    </source>
</evidence>
<dbReference type="Proteomes" id="UP000055590">
    <property type="component" value="Chromosome"/>
</dbReference>
<dbReference type="CDD" id="cd00009">
    <property type="entry name" value="AAA"/>
    <property type="match status" value="1"/>
</dbReference>
<dbReference type="InterPro" id="IPR003593">
    <property type="entry name" value="AAA+_ATPase"/>
</dbReference>
<dbReference type="InterPro" id="IPR002197">
    <property type="entry name" value="HTH_Fis"/>
</dbReference>
<evidence type="ECO:0000256" key="4">
    <source>
        <dbReference type="ARBA" id="ARBA00023125"/>
    </source>
</evidence>
<dbReference type="Gene3D" id="1.25.40.10">
    <property type="entry name" value="Tetratricopeptide repeat domain"/>
    <property type="match status" value="2"/>
</dbReference>
<dbReference type="Pfam" id="PF02954">
    <property type="entry name" value="HTH_8"/>
    <property type="match status" value="1"/>
</dbReference>